<proteinExistence type="predicted"/>
<name>A0A4Z0B1Y6_9PSED</name>
<comment type="caution">
    <text evidence="1">The sequence shown here is derived from an EMBL/GenBank/DDBJ whole genome shotgun (WGS) entry which is preliminary data.</text>
</comment>
<dbReference type="EMBL" id="QUZT01000029">
    <property type="protein sequence ID" value="TFY92975.1"/>
    <property type="molecule type" value="Genomic_DNA"/>
</dbReference>
<organism evidence="1 2">
    <name type="scientific">Pseudomonas nabeulensis</name>
    <dbReference type="NCBI Taxonomy" id="2293833"/>
    <lineage>
        <taxon>Bacteria</taxon>
        <taxon>Pseudomonadati</taxon>
        <taxon>Pseudomonadota</taxon>
        <taxon>Gammaproteobacteria</taxon>
        <taxon>Pseudomonadales</taxon>
        <taxon>Pseudomonadaceae</taxon>
        <taxon>Pseudomonas</taxon>
    </lineage>
</organism>
<dbReference type="Proteomes" id="UP000297734">
    <property type="component" value="Unassembled WGS sequence"/>
</dbReference>
<evidence type="ECO:0000313" key="1">
    <source>
        <dbReference type="EMBL" id="TFY92975.1"/>
    </source>
</evidence>
<keyword evidence="2" id="KW-1185">Reference proteome</keyword>
<dbReference type="AlphaFoldDB" id="A0A4Z0B1Y6"/>
<gene>
    <name evidence="1" type="ORF">DYL61_16395</name>
</gene>
<dbReference type="RefSeq" id="WP_135309181.1">
    <property type="nucleotide sequence ID" value="NZ_QUZT01000029.1"/>
</dbReference>
<protein>
    <submittedName>
        <fullName evidence="1">Uncharacterized protein</fullName>
    </submittedName>
</protein>
<dbReference type="OrthoDB" id="7033756at2"/>
<reference evidence="1 2" key="1">
    <citation type="journal article" date="2019" name="Syst. Appl. Microbiol.">
        <title>New species of pathogenic Pseudomonas isolated from citrus in Tunisia: Proposal of Pseudomonas kairouanensis sp. nov. and Pseudomonas nabeulensis sp. nov.</title>
        <authorList>
            <person name="Oueslati M."/>
            <person name="Mulet M."/>
            <person name="Gomila M."/>
            <person name="Berge O."/>
            <person name="Hajlaoui M.R."/>
            <person name="Lalucat J."/>
            <person name="Sadfi-Zouaoui N."/>
            <person name="Garcia-Valdes E."/>
        </authorList>
    </citation>
    <scope>NUCLEOTIDE SEQUENCE [LARGE SCALE GENOMIC DNA]</scope>
    <source>
        <strain evidence="1 2">E10B</strain>
    </source>
</reference>
<accession>A0A4Z0B1Y6</accession>
<evidence type="ECO:0000313" key="2">
    <source>
        <dbReference type="Proteomes" id="UP000297734"/>
    </source>
</evidence>
<sequence length="157" mass="16709">MTKTNLLVITSAGHMSDDQHAKLTARVEAVASKVGAEVLVLGPGQDARLINVGVMPSKATAVEIKEGLRSCSAARTGYYSARLNSDASPVTAIQGEAVSFNLDPLEQAVESTVRMLRDEHQQMADAGAKQDSALCDRLGTHLDALLAIQLERVTDHE</sequence>